<comment type="caution">
    <text evidence="2">The sequence shown here is derived from an EMBL/GenBank/DDBJ whole genome shotgun (WGS) entry which is preliminary data.</text>
</comment>
<dbReference type="EMBL" id="JBEPLN010000011">
    <property type="protein sequence ID" value="MET3634236.1"/>
    <property type="molecule type" value="Genomic_DNA"/>
</dbReference>
<feature type="transmembrane region" description="Helical" evidence="1">
    <location>
        <begin position="31"/>
        <end position="48"/>
    </location>
</feature>
<evidence type="ECO:0000313" key="2">
    <source>
        <dbReference type="EMBL" id="MET3634236.1"/>
    </source>
</evidence>
<reference evidence="2 3" key="1">
    <citation type="submission" date="2024-06" db="EMBL/GenBank/DDBJ databases">
        <title>Genomic Encyclopedia of Type Strains, Phase IV (KMG-IV): sequencing the most valuable type-strain genomes for metagenomic binning, comparative biology and taxonomic classification.</title>
        <authorList>
            <person name="Goeker M."/>
        </authorList>
    </citation>
    <scope>NUCLEOTIDE SEQUENCE [LARGE SCALE GENOMIC DNA]</scope>
    <source>
        <strain evidence="2 3">DSM 28302</strain>
    </source>
</reference>
<dbReference type="Proteomes" id="UP001549037">
    <property type="component" value="Unassembled WGS sequence"/>
</dbReference>
<keyword evidence="1" id="KW-0472">Membrane</keyword>
<evidence type="ECO:0000256" key="1">
    <source>
        <dbReference type="SAM" id="Phobius"/>
    </source>
</evidence>
<proteinExistence type="predicted"/>
<keyword evidence="1" id="KW-0812">Transmembrane</keyword>
<organism evidence="2 3">
    <name type="scientific">Streptococcus porcorum</name>
    <dbReference type="NCBI Taxonomy" id="701526"/>
    <lineage>
        <taxon>Bacteria</taxon>
        <taxon>Bacillati</taxon>
        <taxon>Bacillota</taxon>
        <taxon>Bacilli</taxon>
        <taxon>Lactobacillales</taxon>
        <taxon>Streptococcaceae</taxon>
        <taxon>Streptococcus</taxon>
    </lineage>
</organism>
<sequence length="65" mass="7507">MKRFSLDGIIEVKKRYGVILMLVLSFNSDRIWSVGIWLLLFVVLRYLGRQDASDKDQKGSFGTLL</sequence>
<name>A0ABV2JEN7_9STRE</name>
<keyword evidence="1" id="KW-1133">Transmembrane helix</keyword>
<evidence type="ECO:0000313" key="3">
    <source>
        <dbReference type="Proteomes" id="UP001549037"/>
    </source>
</evidence>
<protein>
    <submittedName>
        <fullName evidence="2">Uncharacterized protein</fullName>
    </submittedName>
</protein>
<keyword evidence="3" id="KW-1185">Reference proteome</keyword>
<gene>
    <name evidence="2" type="ORF">ABID28_000873</name>
</gene>
<dbReference type="RefSeq" id="WP_354368423.1">
    <property type="nucleotide sequence ID" value="NZ_JBEPLN010000011.1"/>
</dbReference>
<accession>A0ABV2JEN7</accession>